<evidence type="ECO:0000313" key="5">
    <source>
        <dbReference type="EMBL" id="CAD9076798.1"/>
    </source>
</evidence>
<dbReference type="PANTHER" id="PTHR21724:SF109">
    <property type="entry name" value="SHKT DOMAIN-CONTAINING PROTEIN"/>
    <property type="match status" value="1"/>
</dbReference>
<organism evidence="5">
    <name type="scientific">Percolomonas cosmopolitus</name>
    <dbReference type="NCBI Taxonomy" id="63605"/>
    <lineage>
        <taxon>Eukaryota</taxon>
        <taxon>Discoba</taxon>
        <taxon>Heterolobosea</taxon>
        <taxon>Tetramitia</taxon>
        <taxon>Eutetramitia</taxon>
        <taxon>Percolomonadidae</taxon>
        <taxon>Percolomonas</taxon>
    </lineage>
</organism>
<dbReference type="SUPFAM" id="SSF55486">
    <property type="entry name" value="Metalloproteases ('zincins'), catalytic domain"/>
    <property type="match status" value="1"/>
</dbReference>
<dbReference type="AlphaFoldDB" id="A0A7S1PF93"/>
<dbReference type="Pfam" id="PF01549">
    <property type="entry name" value="ShK"/>
    <property type="match status" value="2"/>
</dbReference>
<evidence type="ECO:0000259" key="4">
    <source>
        <dbReference type="PROSITE" id="PS51670"/>
    </source>
</evidence>
<evidence type="ECO:0000256" key="2">
    <source>
        <dbReference type="SAM" id="MobiDB-lite"/>
    </source>
</evidence>
<sequence length="642" mass="71510">MSSLPLLVTLLLSVASLTLSLSPPLLCLSDSQCPTTHFCRNHQGTTSYGLCLVKPPLFCRDSSDCENAEMICMKEASLEHGHCDYIEGKRPPMPPQLEQSSPGQIVEIAIDDEPQSVLLSDNNAQATREKLLVKEIAIPVLSDEDYAKRPVIAETNEDSKCGVDEDWHRHQNDNVTMRFGKMPVGAPSVWRYGKVRRTLVAGKRGNVLSEEEDDDLIDADQYTIPTCGESICDNAKLRDAFTSPLNAKYKLEFLYYNCDEIQWGKEAVDRIAEATYDLNEAYKNVGIEFFSTLRIITCPASLGSKLEVGHDNFVKLIAQTLPSGETQISRGNFRILVGVNNQGYNGWAYLPHSRAYAGLAFMNYKVVRKQVTTLAHELGHAFGLKHTFAGVTGVSTSGEDSCPKCFDNGRSDTKGDMCSDTPSIPKNFECASSIQASKYDPDLCTPGRTHWENNPYLNIMSYGTCRKNFSPQQVRRVRCMVNVEMPWLKNYNAIPLRQCSDASKACSGWASYCGKPEYFDYMAQHCMKTCKFCTDQERFSEASSTDNVIQPKAGTCEDSNASCATWKNSGYCSASSQYFSYMMQTCAKTCGSCSDGDDDMDDLTPEQAKRLLKHMILEEDALTSDDEPEDEESMGMMDGFFR</sequence>
<reference evidence="5" key="1">
    <citation type="submission" date="2021-01" db="EMBL/GenBank/DDBJ databases">
        <authorList>
            <person name="Corre E."/>
            <person name="Pelletier E."/>
            <person name="Niang G."/>
            <person name="Scheremetjew M."/>
            <person name="Finn R."/>
            <person name="Kale V."/>
            <person name="Holt S."/>
            <person name="Cochrane G."/>
            <person name="Meng A."/>
            <person name="Brown T."/>
            <person name="Cohen L."/>
        </authorList>
    </citation>
    <scope>NUCLEOTIDE SEQUENCE</scope>
    <source>
        <strain evidence="5">WS</strain>
    </source>
</reference>
<name>A0A7S1PF93_9EUKA</name>
<dbReference type="Gene3D" id="3.40.390.10">
    <property type="entry name" value="Collagenase (Catalytic Domain)"/>
    <property type="match status" value="1"/>
</dbReference>
<comment type="similarity">
    <text evidence="1">Belongs to the peptidase M43B family.</text>
</comment>
<protein>
    <recommendedName>
        <fullName evidence="4">ShKT domain-containing protein</fullName>
    </recommendedName>
</protein>
<dbReference type="PANTHER" id="PTHR21724">
    <property type="entry name" value="SHKT DOMAIN-CONTAINING PROTEIN"/>
    <property type="match status" value="1"/>
</dbReference>
<evidence type="ECO:0000256" key="1">
    <source>
        <dbReference type="ARBA" id="ARBA00008721"/>
    </source>
</evidence>
<feature type="compositionally biased region" description="Acidic residues" evidence="2">
    <location>
        <begin position="619"/>
        <end position="633"/>
    </location>
</feature>
<dbReference type="EMBL" id="HBGD01000034">
    <property type="protein sequence ID" value="CAD9076798.1"/>
    <property type="molecule type" value="Transcribed_RNA"/>
</dbReference>
<gene>
    <name evidence="5" type="ORF">PCOS0759_LOCUS29</name>
</gene>
<feature type="region of interest" description="Disordered" evidence="2">
    <location>
        <begin position="619"/>
        <end position="642"/>
    </location>
</feature>
<dbReference type="SMART" id="SM00254">
    <property type="entry name" value="ShKT"/>
    <property type="match status" value="2"/>
</dbReference>
<keyword evidence="3" id="KW-0732">Signal</keyword>
<dbReference type="GO" id="GO:0008237">
    <property type="term" value="F:metallopeptidase activity"/>
    <property type="evidence" value="ECO:0007669"/>
    <property type="project" value="InterPro"/>
</dbReference>
<dbReference type="Pfam" id="PF05572">
    <property type="entry name" value="Peptidase_M43"/>
    <property type="match status" value="1"/>
</dbReference>
<dbReference type="Gene3D" id="1.10.10.1940">
    <property type="match status" value="2"/>
</dbReference>
<dbReference type="PROSITE" id="PS51670">
    <property type="entry name" value="SHKT"/>
    <property type="match status" value="2"/>
</dbReference>
<evidence type="ECO:0000256" key="3">
    <source>
        <dbReference type="SAM" id="SignalP"/>
    </source>
</evidence>
<dbReference type="InterPro" id="IPR003582">
    <property type="entry name" value="ShKT_dom"/>
</dbReference>
<feature type="domain" description="ShKT" evidence="4">
    <location>
        <begin position="556"/>
        <end position="593"/>
    </location>
</feature>
<dbReference type="InterPro" id="IPR008754">
    <property type="entry name" value="Peptidase_M43"/>
</dbReference>
<accession>A0A7S1PF93</accession>
<dbReference type="InterPro" id="IPR024079">
    <property type="entry name" value="MetalloPept_cat_dom_sf"/>
</dbReference>
<proteinExistence type="inferred from homology"/>
<feature type="domain" description="ShKT" evidence="4">
    <location>
        <begin position="499"/>
        <end position="533"/>
    </location>
</feature>
<feature type="signal peptide" evidence="3">
    <location>
        <begin position="1"/>
        <end position="20"/>
    </location>
</feature>
<feature type="chain" id="PRO_5031095922" description="ShKT domain-containing protein" evidence="3">
    <location>
        <begin position="21"/>
        <end position="642"/>
    </location>
</feature>